<dbReference type="Proteomes" id="UP000321570">
    <property type="component" value="Unassembled WGS sequence"/>
</dbReference>
<dbReference type="AlphaFoldDB" id="A0A564YNJ7"/>
<evidence type="ECO:0000313" key="2">
    <source>
        <dbReference type="EMBL" id="VUZ48278.1"/>
    </source>
</evidence>
<feature type="compositionally biased region" description="Polar residues" evidence="1">
    <location>
        <begin position="64"/>
        <end position="75"/>
    </location>
</feature>
<evidence type="ECO:0000313" key="3">
    <source>
        <dbReference type="Proteomes" id="UP000321570"/>
    </source>
</evidence>
<gene>
    <name evidence="2" type="ORF">WMSIL1_LOCUS7615</name>
</gene>
<protein>
    <submittedName>
        <fullName evidence="2">Uncharacterized protein</fullName>
    </submittedName>
</protein>
<name>A0A564YNJ7_HYMDI</name>
<sequence length="263" mass="28634">FECGRVLYLKLIRSPLDASSRAACSLSLLQFIQNKKASQMPFDFESQSILRQLLLGKSREEITQRNASQQDQTRWSESSSSRSSNSPLGNSNNEMSDVANVPLFGDSSLHTDDTQSNSSAQEGYDVSTSSTSSSPQPSDNSNEESNVEVSPANSPEGSMSHTGLMPFMTSDQPEWSGLNYMQEAAAPPNPFTAHQQFNQPSSSPYDQSLQGISSLATAFSAVAHSCPELNMTPDMYPGGKIPPKLEAAIYYCLAARLFYSDNK</sequence>
<organism evidence="2 3">
    <name type="scientific">Hymenolepis diminuta</name>
    <name type="common">Rat tapeworm</name>
    <dbReference type="NCBI Taxonomy" id="6216"/>
    <lineage>
        <taxon>Eukaryota</taxon>
        <taxon>Metazoa</taxon>
        <taxon>Spiralia</taxon>
        <taxon>Lophotrochozoa</taxon>
        <taxon>Platyhelminthes</taxon>
        <taxon>Cestoda</taxon>
        <taxon>Eucestoda</taxon>
        <taxon>Cyclophyllidea</taxon>
        <taxon>Hymenolepididae</taxon>
        <taxon>Hymenolepis</taxon>
    </lineage>
</organism>
<dbReference type="EMBL" id="CABIJS010000277">
    <property type="protein sequence ID" value="VUZ48278.1"/>
    <property type="molecule type" value="Genomic_DNA"/>
</dbReference>
<feature type="compositionally biased region" description="Polar residues" evidence="1">
    <location>
        <begin position="192"/>
        <end position="208"/>
    </location>
</feature>
<feature type="region of interest" description="Disordered" evidence="1">
    <location>
        <begin position="62"/>
        <end position="208"/>
    </location>
</feature>
<feature type="compositionally biased region" description="Polar residues" evidence="1">
    <location>
        <begin position="147"/>
        <end position="161"/>
    </location>
</feature>
<feature type="compositionally biased region" description="Low complexity" evidence="1">
    <location>
        <begin position="76"/>
        <end position="93"/>
    </location>
</feature>
<keyword evidence="3" id="KW-1185">Reference proteome</keyword>
<accession>A0A564YNJ7</accession>
<proteinExistence type="predicted"/>
<evidence type="ECO:0000256" key="1">
    <source>
        <dbReference type="SAM" id="MobiDB-lite"/>
    </source>
</evidence>
<feature type="non-terminal residue" evidence="2">
    <location>
        <position position="1"/>
    </location>
</feature>
<reference evidence="2 3" key="1">
    <citation type="submission" date="2019-07" db="EMBL/GenBank/DDBJ databases">
        <authorList>
            <person name="Jastrzebski P J."/>
            <person name="Paukszto L."/>
            <person name="Jastrzebski P J."/>
        </authorList>
    </citation>
    <scope>NUCLEOTIDE SEQUENCE [LARGE SCALE GENOMIC DNA]</scope>
    <source>
        <strain evidence="2 3">WMS-il1</strain>
    </source>
</reference>
<feature type="compositionally biased region" description="Low complexity" evidence="1">
    <location>
        <begin position="127"/>
        <end position="140"/>
    </location>
</feature>